<dbReference type="Gene3D" id="3.40.50.720">
    <property type="entry name" value="NAD(P)-binding Rossmann-like Domain"/>
    <property type="match status" value="1"/>
</dbReference>
<keyword evidence="7 10" id="KW-0791">Threonine biosynthesis</keyword>
<dbReference type="RefSeq" id="WP_021069912.1">
    <property type="nucleotide sequence ID" value="NZ_ATDL01000014.1"/>
</dbReference>
<comment type="caution">
    <text evidence="14">The sequence shown here is derived from an EMBL/GenBank/DDBJ whole genome shotgun (WGS) entry which is preliminary data.</text>
</comment>
<dbReference type="AlphaFoldDB" id="U2J3T1"/>
<evidence type="ECO:0000313" key="14">
    <source>
        <dbReference type="EMBL" id="ERJ59579.1"/>
    </source>
</evidence>
<comment type="catalytic activity">
    <reaction evidence="10">
        <text>L-homoserine + NADP(+) = L-aspartate 4-semialdehyde + NADPH + H(+)</text>
        <dbReference type="Rhea" id="RHEA:15761"/>
        <dbReference type="ChEBI" id="CHEBI:15378"/>
        <dbReference type="ChEBI" id="CHEBI:57476"/>
        <dbReference type="ChEBI" id="CHEBI:57783"/>
        <dbReference type="ChEBI" id="CHEBI:58349"/>
        <dbReference type="ChEBI" id="CHEBI:537519"/>
        <dbReference type="EC" id="1.1.1.3"/>
    </reaction>
</comment>
<reference evidence="14 15" key="1">
    <citation type="journal article" date="2013" name="Genome Announc.">
        <title>The Draft Genome Sequence of Sphingomonas paucimobilis Strain HER1398 (Proteobacteria), Host to the Giant PAU Phage, Indicates That It Is a Member of the Genus Sphingobacterium (Bacteroidetes).</title>
        <authorList>
            <person name="White R.A.III."/>
            <person name="Suttle C.A."/>
        </authorList>
    </citation>
    <scope>NUCLEOTIDE SEQUENCE [LARGE SCALE GENOMIC DNA]</scope>
    <source>
        <strain evidence="14 15">HER1398</strain>
    </source>
</reference>
<dbReference type="InterPro" id="IPR001342">
    <property type="entry name" value="HDH_cat"/>
</dbReference>
<evidence type="ECO:0000256" key="8">
    <source>
        <dbReference type="ARBA" id="ARBA00023002"/>
    </source>
</evidence>
<keyword evidence="10" id="KW-0521">NADP</keyword>
<dbReference type="Pfam" id="PF00742">
    <property type="entry name" value="Homoserine_dh"/>
    <property type="match status" value="1"/>
</dbReference>
<dbReference type="UniPathway" id="UPA00050">
    <property type="reaction ID" value="UER00063"/>
</dbReference>
<evidence type="ECO:0000256" key="11">
    <source>
        <dbReference type="RuleBase" id="RU004171"/>
    </source>
</evidence>
<evidence type="ECO:0000313" key="15">
    <source>
        <dbReference type="Proteomes" id="UP000016584"/>
    </source>
</evidence>
<dbReference type="PATRIC" id="fig|1346330.5.peg.1736"/>
<dbReference type="InterPro" id="IPR019811">
    <property type="entry name" value="HDH_CS"/>
</dbReference>
<evidence type="ECO:0000256" key="6">
    <source>
        <dbReference type="ARBA" id="ARBA00022605"/>
    </source>
</evidence>
<dbReference type="STRING" id="1346330.M472_12435"/>
<accession>U2J3T1</accession>
<protein>
    <recommendedName>
        <fullName evidence="5 10">Homoserine dehydrogenase</fullName>
        <ecNumber evidence="4 10">1.1.1.3</ecNumber>
    </recommendedName>
</protein>
<evidence type="ECO:0000259" key="13">
    <source>
        <dbReference type="Pfam" id="PF03447"/>
    </source>
</evidence>
<evidence type="ECO:0000256" key="3">
    <source>
        <dbReference type="ARBA" id="ARBA00006753"/>
    </source>
</evidence>
<evidence type="ECO:0000256" key="4">
    <source>
        <dbReference type="ARBA" id="ARBA00013213"/>
    </source>
</evidence>
<dbReference type="GO" id="GO:0009086">
    <property type="term" value="P:methionine biosynthetic process"/>
    <property type="evidence" value="ECO:0007669"/>
    <property type="project" value="UniProtKB-KW"/>
</dbReference>
<dbReference type="NCBIfam" id="NF004976">
    <property type="entry name" value="PRK06349.1"/>
    <property type="match status" value="1"/>
</dbReference>
<comment type="pathway">
    <text evidence="2 10">Amino-acid biosynthesis; L-methionine biosynthesis via de novo pathway; L-homoserine from L-aspartate: step 3/3.</text>
</comment>
<dbReference type="EMBL" id="ATDL01000014">
    <property type="protein sequence ID" value="ERJ59579.1"/>
    <property type="molecule type" value="Genomic_DNA"/>
</dbReference>
<comment type="similarity">
    <text evidence="3 11">Belongs to the homoserine dehydrogenase family.</text>
</comment>
<dbReference type="UniPathway" id="UPA00051">
    <property type="reaction ID" value="UER00465"/>
</dbReference>
<proteinExistence type="inferred from homology"/>
<keyword evidence="8 10" id="KW-0560">Oxidoreductase</keyword>
<dbReference type="Gene3D" id="3.30.360.10">
    <property type="entry name" value="Dihydrodipicolinate Reductase, domain 2"/>
    <property type="match status" value="1"/>
</dbReference>
<feature type="domain" description="Aspartate/homoserine dehydrogenase NAD-binding" evidence="13">
    <location>
        <begin position="11"/>
        <end position="120"/>
    </location>
</feature>
<dbReference type="GO" id="GO:0004412">
    <property type="term" value="F:homoserine dehydrogenase activity"/>
    <property type="evidence" value="ECO:0007669"/>
    <property type="project" value="UniProtKB-EC"/>
</dbReference>
<dbReference type="eggNOG" id="COG0460">
    <property type="taxonomic scope" value="Bacteria"/>
</dbReference>
<keyword evidence="15" id="KW-1185">Reference proteome</keyword>
<evidence type="ECO:0000256" key="10">
    <source>
        <dbReference type="RuleBase" id="RU000579"/>
    </source>
</evidence>
<dbReference type="PROSITE" id="PS01042">
    <property type="entry name" value="HOMOSER_DHGENASE"/>
    <property type="match status" value="1"/>
</dbReference>
<dbReference type="InterPro" id="IPR036291">
    <property type="entry name" value="NAD(P)-bd_dom_sf"/>
</dbReference>
<dbReference type="SUPFAM" id="SSF55347">
    <property type="entry name" value="Glyceraldehyde-3-phosphate dehydrogenase-like, C-terminal domain"/>
    <property type="match status" value="1"/>
</dbReference>
<dbReference type="Proteomes" id="UP000016584">
    <property type="component" value="Unassembled WGS sequence"/>
</dbReference>
<keyword evidence="9 10" id="KW-0486">Methionine biosynthesis</keyword>
<dbReference type="SUPFAM" id="SSF51735">
    <property type="entry name" value="NAD(P)-binding Rossmann-fold domains"/>
    <property type="match status" value="1"/>
</dbReference>
<dbReference type="PANTHER" id="PTHR43331:SF1">
    <property type="entry name" value="HOMOSERINE DEHYDROGENASE"/>
    <property type="match status" value="1"/>
</dbReference>
<dbReference type="OrthoDB" id="9808167at2"/>
<dbReference type="EC" id="1.1.1.3" evidence="4 10"/>
<gene>
    <name evidence="14" type="ORF">M472_12435</name>
</gene>
<comment type="pathway">
    <text evidence="1 10">Amino-acid biosynthesis; L-threonine biosynthesis; L-threonine from L-aspartate: step 3/5.</text>
</comment>
<organism evidence="14 15">
    <name type="scientific">Sphingobacterium paucimobilis HER1398</name>
    <dbReference type="NCBI Taxonomy" id="1346330"/>
    <lineage>
        <taxon>Bacteria</taxon>
        <taxon>Pseudomonadati</taxon>
        <taxon>Bacteroidota</taxon>
        <taxon>Sphingobacteriia</taxon>
        <taxon>Sphingobacteriales</taxon>
        <taxon>Sphingobacteriaceae</taxon>
        <taxon>Sphingobacterium</taxon>
    </lineage>
</organism>
<feature type="domain" description="Homoserine dehydrogenase catalytic" evidence="12">
    <location>
        <begin position="128"/>
        <end position="306"/>
    </location>
</feature>
<dbReference type="PANTHER" id="PTHR43331">
    <property type="entry name" value="HOMOSERINE DEHYDROGENASE"/>
    <property type="match status" value="1"/>
</dbReference>
<evidence type="ECO:0000256" key="7">
    <source>
        <dbReference type="ARBA" id="ARBA00022697"/>
    </source>
</evidence>
<dbReference type="GO" id="GO:0009088">
    <property type="term" value="P:threonine biosynthetic process"/>
    <property type="evidence" value="ECO:0007669"/>
    <property type="project" value="UniProtKB-UniPathway"/>
</dbReference>
<dbReference type="GO" id="GO:0050661">
    <property type="term" value="F:NADP binding"/>
    <property type="evidence" value="ECO:0007669"/>
    <property type="project" value="InterPro"/>
</dbReference>
<evidence type="ECO:0000259" key="12">
    <source>
        <dbReference type="Pfam" id="PF00742"/>
    </source>
</evidence>
<dbReference type="FunFam" id="3.30.360.10:FF:000005">
    <property type="entry name" value="Homoserine dehydrogenase"/>
    <property type="match status" value="1"/>
</dbReference>
<keyword evidence="6 10" id="KW-0028">Amino-acid biosynthesis</keyword>
<dbReference type="Pfam" id="PF03447">
    <property type="entry name" value="NAD_binding_3"/>
    <property type="match status" value="1"/>
</dbReference>
<sequence>MSKKLTIGMFGFGVVGQGLYDIIKTKKLNLEIKKFVIKNAGKARSLPAELFSTDANDILNDPHINTVVELIDDADAAFEITKKALSSGKNVVSANKKMIATHLQELTSIQQQYGTSLLYEGAVCGSIPIIRNLEEYYDNELLHSVSGIFNGSSNYILSKIFNENQTYDTALKKAQELGFAETDPTLDVGGYDPKFKLAIVASHAYGLFVDPDTILNLGIDKLNDTDIRYAKEKNLKIKLIPLAKEVSNSEVVLYVLPKFVSKDSILFNVENENNGVLVKAAFADEQFFYGKGAGGHPTGSAVLSDITALRYDYRYEYKKHLDAQELTYTTNVDIKVYFRYTDENVLENIAFKNITERFYGEDHKYVIGYLNLQEIIDKRELINQPGYFLAEIA</sequence>
<dbReference type="InterPro" id="IPR005106">
    <property type="entry name" value="Asp/hSer_DH_NAD-bd"/>
</dbReference>
<name>U2J3T1_9SPHI</name>
<evidence type="ECO:0000256" key="2">
    <source>
        <dbReference type="ARBA" id="ARBA00005062"/>
    </source>
</evidence>
<evidence type="ECO:0000256" key="9">
    <source>
        <dbReference type="ARBA" id="ARBA00023167"/>
    </source>
</evidence>
<evidence type="ECO:0000256" key="1">
    <source>
        <dbReference type="ARBA" id="ARBA00005056"/>
    </source>
</evidence>
<evidence type="ECO:0000256" key="5">
    <source>
        <dbReference type="ARBA" id="ARBA00013376"/>
    </source>
</evidence>